<keyword evidence="6" id="KW-1185">Reference proteome</keyword>
<dbReference type="InterPro" id="IPR005650">
    <property type="entry name" value="BlaI_family"/>
</dbReference>
<keyword evidence="3" id="KW-0238">DNA-binding</keyword>
<evidence type="ECO:0000313" key="6">
    <source>
        <dbReference type="Proteomes" id="UP000534294"/>
    </source>
</evidence>
<evidence type="ECO:0000313" key="5">
    <source>
        <dbReference type="EMBL" id="MBB5036550.1"/>
    </source>
</evidence>
<gene>
    <name evidence="5" type="ORF">HNQ64_000784</name>
</gene>
<dbReference type="GO" id="GO:0045892">
    <property type="term" value="P:negative regulation of DNA-templated transcription"/>
    <property type="evidence" value="ECO:0007669"/>
    <property type="project" value="InterPro"/>
</dbReference>
<dbReference type="InterPro" id="IPR036388">
    <property type="entry name" value="WH-like_DNA-bd_sf"/>
</dbReference>
<protein>
    <submittedName>
        <fullName evidence="5">BlaI family penicillinase repressor</fullName>
    </submittedName>
</protein>
<dbReference type="Proteomes" id="UP000534294">
    <property type="component" value="Unassembled WGS sequence"/>
</dbReference>
<sequence length="134" mass="15381">MPARPQPPLSPKISDAEWTVMKVLWERGASTVAEVVKELEGRLHWKPRTVQTLVRRLADKGALAVETVGREFRYAPAVAQDECQHEESRSFLQRVFDGRLTPFVSALMDREEVSKDDLDALRRVLREAEKKLKK</sequence>
<evidence type="ECO:0000256" key="3">
    <source>
        <dbReference type="ARBA" id="ARBA00023125"/>
    </source>
</evidence>
<accession>A0A7W7YHY9</accession>
<evidence type="ECO:0000256" key="1">
    <source>
        <dbReference type="ARBA" id="ARBA00011046"/>
    </source>
</evidence>
<evidence type="ECO:0000256" key="4">
    <source>
        <dbReference type="ARBA" id="ARBA00023163"/>
    </source>
</evidence>
<dbReference type="EMBL" id="JACHIF010000001">
    <property type="protein sequence ID" value="MBB5036550.1"/>
    <property type="molecule type" value="Genomic_DNA"/>
</dbReference>
<dbReference type="GO" id="GO:0003677">
    <property type="term" value="F:DNA binding"/>
    <property type="evidence" value="ECO:0007669"/>
    <property type="project" value="UniProtKB-KW"/>
</dbReference>
<dbReference type="Gene3D" id="1.10.10.10">
    <property type="entry name" value="Winged helix-like DNA-binding domain superfamily/Winged helix DNA-binding domain"/>
    <property type="match status" value="1"/>
</dbReference>
<organism evidence="5 6">
    <name type="scientific">Prosthecobacter dejongeii</name>
    <dbReference type="NCBI Taxonomy" id="48465"/>
    <lineage>
        <taxon>Bacteria</taxon>
        <taxon>Pseudomonadati</taxon>
        <taxon>Verrucomicrobiota</taxon>
        <taxon>Verrucomicrobiia</taxon>
        <taxon>Verrucomicrobiales</taxon>
        <taxon>Verrucomicrobiaceae</taxon>
        <taxon>Prosthecobacter</taxon>
    </lineage>
</organism>
<dbReference type="PIRSF" id="PIRSF019455">
    <property type="entry name" value="CopR_AtkY"/>
    <property type="match status" value="1"/>
</dbReference>
<dbReference type="Gene3D" id="1.10.4040.10">
    <property type="entry name" value="Penicillinase repressor domain"/>
    <property type="match status" value="1"/>
</dbReference>
<dbReference type="AlphaFoldDB" id="A0A7W7YHY9"/>
<dbReference type="RefSeq" id="WP_184205507.1">
    <property type="nucleotide sequence ID" value="NZ_JACHIF010000001.1"/>
</dbReference>
<reference evidence="5 6" key="1">
    <citation type="submission" date="2020-08" db="EMBL/GenBank/DDBJ databases">
        <title>Genomic Encyclopedia of Type Strains, Phase IV (KMG-IV): sequencing the most valuable type-strain genomes for metagenomic binning, comparative biology and taxonomic classification.</title>
        <authorList>
            <person name="Goeker M."/>
        </authorList>
    </citation>
    <scope>NUCLEOTIDE SEQUENCE [LARGE SCALE GENOMIC DNA]</scope>
    <source>
        <strain evidence="5 6">DSM 12251</strain>
    </source>
</reference>
<evidence type="ECO:0000256" key="2">
    <source>
        <dbReference type="ARBA" id="ARBA00023015"/>
    </source>
</evidence>
<dbReference type="InterPro" id="IPR036390">
    <property type="entry name" value="WH_DNA-bd_sf"/>
</dbReference>
<keyword evidence="4" id="KW-0804">Transcription</keyword>
<dbReference type="SUPFAM" id="SSF46785">
    <property type="entry name" value="Winged helix' DNA-binding domain"/>
    <property type="match status" value="1"/>
</dbReference>
<keyword evidence="2" id="KW-0805">Transcription regulation</keyword>
<proteinExistence type="inferred from homology"/>
<comment type="similarity">
    <text evidence="1">Belongs to the BlaI transcriptional regulatory family.</text>
</comment>
<comment type="caution">
    <text evidence="5">The sequence shown here is derived from an EMBL/GenBank/DDBJ whole genome shotgun (WGS) entry which is preliminary data.</text>
</comment>
<dbReference type="Pfam" id="PF03965">
    <property type="entry name" value="Penicillinase_R"/>
    <property type="match status" value="1"/>
</dbReference>
<name>A0A7W7YHY9_9BACT</name>